<reference evidence="1 2" key="1">
    <citation type="submission" date="2019-05" db="EMBL/GenBank/DDBJ databases">
        <authorList>
            <person name="Qu J.-H."/>
        </authorList>
    </citation>
    <scope>NUCLEOTIDE SEQUENCE [LARGE SCALE GENOMIC DNA]</scope>
    <source>
        <strain evidence="1 2">NS28</strain>
    </source>
</reference>
<gene>
    <name evidence="1" type="ORF">FEM33_05085</name>
</gene>
<comment type="caution">
    <text evidence="1">The sequence shown here is derived from an EMBL/GenBank/DDBJ whole genome shotgun (WGS) entry which is preliminary data.</text>
</comment>
<accession>A0A5M8QZR4</accession>
<dbReference type="Proteomes" id="UP000323994">
    <property type="component" value="Unassembled WGS sequence"/>
</dbReference>
<evidence type="ECO:0000313" key="2">
    <source>
        <dbReference type="Proteomes" id="UP000323994"/>
    </source>
</evidence>
<dbReference type="AlphaFoldDB" id="A0A5M8QZR4"/>
<sequence length="74" mass="8791">MNYQHQAIKLFEEKDYLFFLLQPDLTPDIISALKSLEQDGTVVCTWSFNQDYPLEGQLTTKGQLFRDYLKNNEW</sequence>
<proteinExistence type="predicted"/>
<keyword evidence="2" id="KW-1185">Reference proteome</keyword>
<organism evidence="1 2">
    <name type="scientific">Dyadobacter flavalbus</name>
    <dbReference type="NCBI Taxonomy" id="2579942"/>
    <lineage>
        <taxon>Bacteria</taxon>
        <taxon>Pseudomonadati</taxon>
        <taxon>Bacteroidota</taxon>
        <taxon>Cytophagia</taxon>
        <taxon>Cytophagales</taxon>
        <taxon>Spirosomataceae</taxon>
        <taxon>Dyadobacter</taxon>
    </lineage>
</organism>
<protein>
    <submittedName>
        <fullName evidence="1">Uncharacterized protein</fullName>
    </submittedName>
</protein>
<dbReference type="RefSeq" id="WP_139011018.1">
    <property type="nucleotide sequence ID" value="NZ_VBSN01000026.1"/>
</dbReference>
<dbReference type="EMBL" id="VBSN01000026">
    <property type="protein sequence ID" value="KAA6440901.1"/>
    <property type="molecule type" value="Genomic_DNA"/>
</dbReference>
<evidence type="ECO:0000313" key="1">
    <source>
        <dbReference type="EMBL" id="KAA6440901.1"/>
    </source>
</evidence>
<name>A0A5M8QZR4_9BACT</name>